<proteinExistence type="predicted"/>
<evidence type="ECO:0008006" key="3">
    <source>
        <dbReference type="Google" id="ProtNLM"/>
    </source>
</evidence>
<dbReference type="InterPro" id="IPR011009">
    <property type="entry name" value="Kinase-like_dom_sf"/>
</dbReference>
<protein>
    <recommendedName>
        <fullName evidence="3">Protein kinase domain-containing protein</fullName>
    </recommendedName>
</protein>
<dbReference type="Proteomes" id="UP000308652">
    <property type="component" value="Unassembled WGS sequence"/>
</dbReference>
<accession>A0A5C3LPF5</accession>
<dbReference type="Gene3D" id="1.10.510.10">
    <property type="entry name" value="Transferase(Phosphotransferase) domain 1"/>
    <property type="match status" value="1"/>
</dbReference>
<sequence>MQLASEIGETNIQGQLEEILGVSLSQEVNTDNTFVYVIVLGKERIPILIMQFKKEIGEDGCDPSIQCGLSMRQLWIQPERKSMREKCCCPTLLLAGGGPWLGVLGAVFTDKIIVQRLTDMMWIGHSSTYEDGRLYRLTQTLVALREAVHSLKESYEDVHQHVTPYKRDLSNPNKPHPRFFPYPTSFTENHTSITIKFKYLKPLQKSPRCVTFLAQTDDNSLVVVKFVDRYGREVHEFLAKEGYAPKLHYCGSLPLQLVQPQPASTSPIPGLSFGPLQMVVMDYVEPLSEDLPATARPQIEEILKKMHKEGYVFGDLREPNIIFNKNKIQLIDFDWAGVPTTWRFKITFLTISES</sequence>
<dbReference type="SUPFAM" id="SSF56112">
    <property type="entry name" value="Protein kinase-like (PK-like)"/>
    <property type="match status" value="1"/>
</dbReference>
<gene>
    <name evidence="1" type="ORF">BDQ12DRAFT_612898</name>
</gene>
<keyword evidence="2" id="KW-1185">Reference proteome</keyword>
<reference evidence="1 2" key="1">
    <citation type="journal article" date="2019" name="Nat. Ecol. Evol.">
        <title>Megaphylogeny resolves global patterns of mushroom evolution.</title>
        <authorList>
            <person name="Varga T."/>
            <person name="Krizsan K."/>
            <person name="Foldi C."/>
            <person name="Dima B."/>
            <person name="Sanchez-Garcia M."/>
            <person name="Sanchez-Ramirez S."/>
            <person name="Szollosi G.J."/>
            <person name="Szarkandi J.G."/>
            <person name="Papp V."/>
            <person name="Albert L."/>
            <person name="Andreopoulos W."/>
            <person name="Angelini C."/>
            <person name="Antonin V."/>
            <person name="Barry K.W."/>
            <person name="Bougher N.L."/>
            <person name="Buchanan P."/>
            <person name="Buyck B."/>
            <person name="Bense V."/>
            <person name="Catcheside P."/>
            <person name="Chovatia M."/>
            <person name="Cooper J."/>
            <person name="Damon W."/>
            <person name="Desjardin D."/>
            <person name="Finy P."/>
            <person name="Geml J."/>
            <person name="Haridas S."/>
            <person name="Hughes K."/>
            <person name="Justo A."/>
            <person name="Karasinski D."/>
            <person name="Kautmanova I."/>
            <person name="Kiss B."/>
            <person name="Kocsube S."/>
            <person name="Kotiranta H."/>
            <person name="LaButti K.M."/>
            <person name="Lechner B.E."/>
            <person name="Liimatainen K."/>
            <person name="Lipzen A."/>
            <person name="Lukacs Z."/>
            <person name="Mihaltcheva S."/>
            <person name="Morgado L.N."/>
            <person name="Niskanen T."/>
            <person name="Noordeloos M.E."/>
            <person name="Ohm R.A."/>
            <person name="Ortiz-Santana B."/>
            <person name="Ovrebo C."/>
            <person name="Racz N."/>
            <person name="Riley R."/>
            <person name="Savchenko A."/>
            <person name="Shiryaev A."/>
            <person name="Soop K."/>
            <person name="Spirin V."/>
            <person name="Szebenyi C."/>
            <person name="Tomsovsky M."/>
            <person name="Tulloss R.E."/>
            <person name="Uehling J."/>
            <person name="Grigoriev I.V."/>
            <person name="Vagvolgyi C."/>
            <person name="Papp T."/>
            <person name="Martin F.M."/>
            <person name="Miettinen O."/>
            <person name="Hibbett D.S."/>
            <person name="Nagy L.G."/>
        </authorList>
    </citation>
    <scope>NUCLEOTIDE SEQUENCE [LARGE SCALE GENOMIC DNA]</scope>
    <source>
        <strain evidence="1 2">CBS 166.37</strain>
    </source>
</reference>
<organism evidence="1 2">
    <name type="scientific">Crucibulum laeve</name>
    <dbReference type="NCBI Taxonomy" id="68775"/>
    <lineage>
        <taxon>Eukaryota</taxon>
        <taxon>Fungi</taxon>
        <taxon>Dikarya</taxon>
        <taxon>Basidiomycota</taxon>
        <taxon>Agaricomycotina</taxon>
        <taxon>Agaricomycetes</taxon>
        <taxon>Agaricomycetidae</taxon>
        <taxon>Agaricales</taxon>
        <taxon>Agaricineae</taxon>
        <taxon>Nidulariaceae</taxon>
        <taxon>Crucibulum</taxon>
    </lineage>
</organism>
<name>A0A5C3LPF5_9AGAR</name>
<dbReference type="AlphaFoldDB" id="A0A5C3LPF5"/>
<dbReference type="EMBL" id="ML213628">
    <property type="protein sequence ID" value="TFK34770.1"/>
    <property type="molecule type" value="Genomic_DNA"/>
</dbReference>
<dbReference type="OrthoDB" id="3261131at2759"/>
<evidence type="ECO:0000313" key="1">
    <source>
        <dbReference type="EMBL" id="TFK34770.1"/>
    </source>
</evidence>
<evidence type="ECO:0000313" key="2">
    <source>
        <dbReference type="Proteomes" id="UP000308652"/>
    </source>
</evidence>